<dbReference type="InterPro" id="IPR017441">
    <property type="entry name" value="Protein_kinase_ATP_BS"/>
</dbReference>
<keyword evidence="10" id="KW-1185">Reference proteome</keyword>
<dbReference type="Gene3D" id="1.10.510.10">
    <property type="entry name" value="Transferase(Phosphotransferase) domain 1"/>
    <property type="match status" value="1"/>
</dbReference>
<keyword evidence="5 6" id="KW-0067">ATP-binding</keyword>
<feature type="domain" description="Protein kinase" evidence="8">
    <location>
        <begin position="30"/>
        <end position="333"/>
    </location>
</feature>
<evidence type="ECO:0000256" key="1">
    <source>
        <dbReference type="ARBA" id="ARBA00022527"/>
    </source>
</evidence>
<accession>A0AAD5LHY3</accession>
<dbReference type="SMART" id="SM00220">
    <property type="entry name" value="S_TKc"/>
    <property type="match status" value="1"/>
</dbReference>
<dbReference type="PROSITE" id="PS00107">
    <property type="entry name" value="PROTEIN_KINASE_ATP"/>
    <property type="match status" value="1"/>
</dbReference>
<keyword evidence="1" id="KW-0723">Serine/threonine-protein kinase</keyword>
<feature type="binding site" evidence="6">
    <location>
        <position position="60"/>
    </location>
    <ligand>
        <name>ATP</name>
        <dbReference type="ChEBI" id="CHEBI:30616"/>
    </ligand>
</feature>
<dbReference type="SUPFAM" id="SSF56112">
    <property type="entry name" value="Protein kinase-like (PK-like)"/>
    <property type="match status" value="1"/>
</dbReference>
<dbReference type="GO" id="GO:0005524">
    <property type="term" value="F:ATP binding"/>
    <property type="evidence" value="ECO:0007669"/>
    <property type="project" value="UniProtKB-UniRule"/>
</dbReference>
<feature type="region of interest" description="Disordered" evidence="7">
    <location>
        <begin position="382"/>
        <end position="415"/>
    </location>
</feature>
<gene>
    <name evidence="9" type="ORF">P43SY_006093</name>
</gene>
<keyword evidence="2" id="KW-0808">Transferase</keyword>
<feature type="region of interest" description="Disordered" evidence="7">
    <location>
        <begin position="211"/>
        <end position="239"/>
    </location>
</feature>
<dbReference type="Proteomes" id="UP001209570">
    <property type="component" value="Unassembled WGS sequence"/>
</dbReference>
<dbReference type="InterPro" id="IPR050205">
    <property type="entry name" value="CDPK_Ser/Thr_kinases"/>
</dbReference>
<evidence type="ECO:0000313" key="9">
    <source>
        <dbReference type="EMBL" id="KAJ0399547.1"/>
    </source>
</evidence>
<evidence type="ECO:0000256" key="4">
    <source>
        <dbReference type="ARBA" id="ARBA00022777"/>
    </source>
</evidence>
<keyword evidence="4" id="KW-0418">Kinase</keyword>
<evidence type="ECO:0000256" key="7">
    <source>
        <dbReference type="SAM" id="MobiDB-lite"/>
    </source>
</evidence>
<protein>
    <recommendedName>
        <fullName evidence="8">Protein kinase domain-containing protein</fullName>
    </recommendedName>
</protein>
<feature type="compositionally biased region" description="Acidic residues" evidence="7">
    <location>
        <begin position="387"/>
        <end position="401"/>
    </location>
</feature>
<organism evidence="9 10">
    <name type="scientific">Pythium insidiosum</name>
    <name type="common">Pythiosis disease agent</name>
    <dbReference type="NCBI Taxonomy" id="114742"/>
    <lineage>
        <taxon>Eukaryota</taxon>
        <taxon>Sar</taxon>
        <taxon>Stramenopiles</taxon>
        <taxon>Oomycota</taxon>
        <taxon>Peronosporomycetes</taxon>
        <taxon>Pythiales</taxon>
        <taxon>Pythiaceae</taxon>
        <taxon>Pythium</taxon>
    </lineage>
</organism>
<evidence type="ECO:0000256" key="2">
    <source>
        <dbReference type="ARBA" id="ARBA00022679"/>
    </source>
</evidence>
<dbReference type="InterPro" id="IPR000719">
    <property type="entry name" value="Prot_kinase_dom"/>
</dbReference>
<comment type="caution">
    <text evidence="9">The sequence shown here is derived from an EMBL/GenBank/DDBJ whole genome shotgun (WGS) entry which is preliminary data.</text>
</comment>
<dbReference type="Gene3D" id="3.30.200.20">
    <property type="entry name" value="Phosphorylase Kinase, domain 1"/>
    <property type="match status" value="1"/>
</dbReference>
<keyword evidence="3 6" id="KW-0547">Nucleotide-binding</keyword>
<dbReference type="Pfam" id="PF00069">
    <property type="entry name" value="Pkinase"/>
    <property type="match status" value="2"/>
</dbReference>
<dbReference type="AlphaFoldDB" id="A0AAD5LHY3"/>
<dbReference type="PROSITE" id="PS50011">
    <property type="entry name" value="PROTEIN_KINASE_DOM"/>
    <property type="match status" value="1"/>
</dbReference>
<feature type="compositionally biased region" description="Low complexity" evidence="7">
    <location>
        <begin position="220"/>
        <end position="233"/>
    </location>
</feature>
<reference evidence="9" key="1">
    <citation type="submission" date="2021-12" db="EMBL/GenBank/DDBJ databases">
        <title>Prjna785345.</title>
        <authorList>
            <person name="Rujirawat T."/>
            <person name="Krajaejun T."/>
        </authorList>
    </citation>
    <scope>NUCLEOTIDE SEQUENCE</scope>
    <source>
        <strain evidence="9">Pi057C3</strain>
    </source>
</reference>
<name>A0AAD5LHY3_PYTIN</name>
<evidence type="ECO:0000256" key="6">
    <source>
        <dbReference type="PROSITE-ProRule" id="PRU10141"/>
    </source>
</evidence>
<sequence length="473" mass="51664">MGICGSQPLRSPRNSSSAGVPTALLRLVELDEDHVLGEGAYASVVQGKLRAPPHSEVAIKRLERHPTVPVWEDEARLLRLCGPHANIVGLQHVVESAAHVYFVLDLAEGGELFQALISEGAYSEWDARRFTRDILEALRVLEDKGVVHRSLATRRDIKPENLLLTSKDPTDASIRLCDFGSAKMQQESSFVGCEHLTWAYCAPEILRELQQKQRTQSAGPPTLSSRTASSSSSSPPPALFRVENPSATFKSDVWSVGIVLYVLLSGIHPFDPDGRQTRDQMIANILLGRVSLAEPHGIWDDISADAKALLELLLKADPAERPSAAEALAHPWFQSATTPRSPLRASMTDSLSQYQHRMHKKFRTSVFVAMAAQLLRRSLQKKRADADAEDVDVDATPEDADGGGTAEAQVAPSGVDVQLPATETRTVEAADDHATALSADKELRAFPIRQTSALSKVFQQRLEQSNPHLGTQP</sequence>
<evidence type="ECO:0000313" key="10">
    <source>
        <dbReference type="Proteomes" id="UP001209570"/>
    </source>
</evidence>
<dbReference type="PANTHER" id="PTHR24349">
    <property type="entry name" value="SERINE/THREONINE-PROTEIN KINASE"/>
    <property type="match status" value="1"/>
</dbReference>
<evidence type="ECO:0000259" key="8">
    <source>
        <dbReference type="PROSITE" id="PS50011"/>
    </source>
</evidence>
<dbReference type="EMBL" id="JAKCXM010000179">
    <property type="protein sequence ID" value="KAJ0399547.1"/>
    <property type="molecule type" value="Genomic_DNA"/>
</dbReference>
<evidence type="ECO:0000256" key="5">
    <source>
        <dbReference type="ARBA" id="ARBA00022840"/>
    </source>
</evidence>
<proteinExistence type="predicted"/>
<dbReference type="InterPro" id="IPR011009">
    <property type="entry name" value="Kinase-like_dom_sf"/>
</dbReference>
<dbReference type="GO" id="GO:0004674">
    <property type="term" value="F:protein serine/threonine kinase activity"/>
    <property type="evidence" value="ECO:0007669"/>
    <property type="project" value="UniProtKB-KW"/>
</dbReference>
<evidence type="ECO:0000256" key="3">
    <source>
        <dbReference type="ARBA" id="ARBA00022741"/>
    </source>
</evidence>